<dbReference type="AlphaFoldDB" id="A0A6A4HHK3"/>
<evidence type="ECO:0000259" key="1">
    <source>
        <dbReference type="Pfam" id="PF20236"/>
    </source>
</evidence>
<evidence type="ECO:0000313" key="3">
    <source>
        <dbReference type="Proteomes" id="UP000799118"/>
    </source>
</evidence>
<proteinExistence type="predicted"/>
<dbReference type="EMBL" id="ML769511">
    <property type="protein sequence ID" value="KAE9396594.1"/>
    <property type="molecule type" value="Genomic_DNA"/>
</dbReference>
<accession>A0A6A4HHK3</accession>
<feature type="domain" description="DUF6593" evidence="1">
    <location>
        <begin position="51"/>
        <end position="193"/>
    </location>
</feature>
<name>A0A6A4HHK3_9AGAR</name>
<evidence type="ECO:0000313" key="2">
    <source>
        <dbReference type="EMBL" id="KAE9396594.1"/>
    </source>
</evidence>
<gene>
    <name evidence="2" type="ORF">BT96DRAFT_996597</name>
</gene>
<dbReference type="Pfam" id="PF20236">
    <property type="entry name" value="DUF6593"/>
    <property type="match status" value="1"/>
</dbReference>
<reference evidence="2" key="1">
    <citation type="journal article" date="2019" name="Environ. Microbiol.">
        <title>Fungal ecological strategies reflected in gene transcription - a case study of two litter decomposers.</title>
        <authorList>
            <person name="Barbi F."/>
            <person name="Kohler A."/>
            <person name="Barry K."/>
            <person name="Baskaran P."/>
            <person name="Daum C."/>
            <person name="Fauchery L."/>
            <person name="Ihrmark K."/>
            <person name="Kuo A."/>
            <person name="LaButti K."/>
            <person name="Lipzen A."/>
            <person name="Morin E."/>
            <person name="Grigoriev I.V."/>
            <person name="Henrissat B."/>
            <person name="Lindahl B."/>
            <person name="Martin F."/>
        </authorList>
    </citation>
    <scope>NUCLEOTIDE SEQUENCE</scope>
    <source>
        <strain evidence="2">JB14</strain>
    </source>
</reference>
<dbReference type="OrthoDB" id="3191568at2759"/>
<keyword evidence="3" id="KW-1185">Reference proteome</keyword>
<dbReference type="Proteomes" id="UP000799118">
    <property type="component" value="Unassembled WGS sequence"/>
</dbReference>
<protein>
    <recommendedName>
        <fullName evidence="1">DUF6593 domain-containing protein</fullName>
    </recommendedName>
</protein>
<sequence length="197" mass="21668">MYSTNPYAQAGWSTGSSGSAPLPSIFGALPFSGQSSGPSIHQFEFANPDPDILNCTVIGPQSKTYFRILNNTPSRNFTLVQNRDGASIAVIEWRQSPGAVVEIRDIIRKQLVSTWLPLSEDRKYRFMKARDRTLVWVPQNEHVGLYTYGTSTPELFARLTRTGGKVTLEITSTAIQIGLLECCIVAGVLLQSGRSID</sequence>
<dbReference type="InterPro" id="IPR046528">
    <property type="entry name" value="DUF6593"/>
</dbReference>
<organism evidence="2 3">
    <name type="scientific">Gymnopus androsaceus JB14</name>
    <dbReference type="NCBI Taxonomy" id="1447944"/>
    <lineage>
        <taxon>Eukaryota</taxon>
        <taxon>Fungi</taxon>
        <taxon>Dikarya</taxon>
        <taxon>Basidiomycota</taxon>
        <taxon>Agaricomycotina</taxon>
        <taxon>Agaricomycetes</taxon>
        <taxon>Agaricomycetidae</taxon>
        <taxon>Agaricales</taxon>
        <taxon>Marasmiineae</taxon>
        <taxon>Omphalotaceae</taxon>
        <taxon>Gymnopus</taxon>
    </lineage>
</organism>